<evidence type="ECO:0000256" key="1">
    <source>
        <dbReference type="ARBA" id="ARBA00022801"/>
    </source>
</evidence>
<dbReference type="EMBL" id="CP000767">
    <property type="protein sequence ID" value="EAU01451.1"/>
    <property type="molecule type" value="Genomic_DNA"/>
</dbReference>
<evidence type="ECO:0000259" key="3">
    <source>
        <dbReference type="Pfam" id="PF20434"/>
    </source>
</evidence>
<accession>A7H0R2</accession>
<feature type="domain" description="BD-FAE-like" evidence="3">
    <location>
        <begin position="65"/>
        <end position="283"/>
    </location>
</feature>
<evidence type="ECO:0000256" key="2">
    <source>
        <dbReference type="SAM" id="SignalP"/>
    </source>
</evidence>
<keyword evidence="2" id="KW-0732">Signal</keyword>
<dbReference type="PANTHER" id="PTHR48081:SF13">
    <property type="entry name" value="ALPHA_BETA HYDROLASE"/>
    <property type="match status" value="1"/>
</dbReference>
<dbReference type="GO" id="GO:0016787">
    <property type="term" value="F:hydrolase activity"/>
    <property type="evidence" value="ECO:0007669"/>
    <property type="project" value="UniProtKB-KW"/>
</dbReference>
<dbReference type="HOGENOM" id="CLU_012494_4_0_7"/>
<dbReference type="KEGG" id="ccv:CCV52592_0665"/>
<dbReference type="PANTHER" id="PTHR48081">
    <property type="entry name" value="AB HYDROLASE SUPERFAMILY PROTEIN C4A8.06C"/>
    <property type="match status" value="1"/>
</dbReference>
<name>A7H0R2_CAMC5</name>
<sequence>MEFYMKAAVLCGILASFCSLEAKNLETAHTKTIDVAVKRVELEMISDLVYAQPPIYGYKNKALEMDIIKPVSDQPLPTVLFVPGGGFISSNKTKFFQPRVDIAQAGYAVASIEYRVAPEVTFPQPLIDVKSAVRFLRANAKRFGIDPDKIAIMGNSAGGYLSAITGVTNGLKEFDVGENLGFSSDVKAVIDIFGLSDLNKVGQGYAEELENEHYSPSAPEALWLNGMATNSRTSGSVLDYPDRAAKANPINYISSKTPPFLIMVGDADTRVSPIESKLMHEALLKADAKSELIIVKGAEHGGIYWAQRQISDILIKFLDENLKK</sequence>
<dbReference type="STRING" id="360105.CCV52592_0665"/>
<evidence type="ECO:0000313" key="4">
    <source>
        <dbReference type="EMBL" id="EAU01451.1"/>
    </source>
</evidence>
<dbReference type="InterPro" id="IPR050300">
    <property type="entry name" value="GDXG_lipolytic_enzyme"/>
</dbReference>
<reference evidence="4" key="1">
    <citation type="submission" date="2016-07" db="EMBL/GenBank/DDBJ databases">
        <title>Comparative genomics of the Campylobacter concisus group.</title>
        <authorList>
            <person name="Miller W.G."/>
            <person name="Yee E."/>
            <person name="Chapman M.H."/>
            <person name="Huynh S."/>
            <person name="Bono J.L."/>
            <person name="On S.L.W."/>
            <person name="StLeger J."/>
            <person name="Foster G."/>
            <person name="Parker C.T."/>
        </authorList>
    </citation>
    <scope>NUCLEOTIDE SEQUENCE</scope>
    <source>
        <strain evidence="4">525.92</strain>
    </source>
</reference>
<dbReference type="Proteomes" id="UP000006380">
    <property type="component" value="Chromosome"/>
</dbReference>
<dbReference type="SUPFAM" id="SSF53474">
    <property type="entry name" value="alpha/beta-Hydrolases"/>
    <property type="match status" value="1"/>
</dbReference>
<keyword evidence="1 4" id="KW-0378">Hydrolase</keyword>
<dbReference type="AlphaFoldDB" id="A7H0R2"/>
<evidence type="ECO:0000313" key="5">
    <source>
        <dbReference type="Proteomes" id="UP000006380"/>
    </source>
</evidence>
<dbReference type="InterPro" id="IPR049492">
    <property type="entry name" value="BD-FAE-like_dom"/>
</dbReference>
<feature type="signal peptide" evidence="2">
    <location>
        <begin position="1"/>
        <end position="22"/>
    </location>
</feature>
<proteinExistence type="predicted"/>
<dbReference type="Gene3D" id="3.40.50.1820">
    <property type="entry name" value="alpha/beta hydrolase"/>
    <property type="match status" value="1"/>
</dbReference>
<dbReference type="OrthoDB" id="9775851at2"/>
<protein>
    <submittedName>
        <fullName evidence="4">Alpha/beta hydrolase family protein</fullName>
    </submittedName>
</protein>
<dbReference type="Pfam" id="PF20434">
    <property type="entry name" value="BD-FAE"/>
    <property type="match status" value="1"/>
</dbReference>
<gene>
    <name evidence="4" type="ORF">CCV52592_0665</name>
</gene>
<feature type="chain" id="PRO_5002709109" evidence="2">
    <location>
        <begin position="23"/>
        <end position="324"/>
    </location>
</feature>
<dbReference type="InterPro" id="IPR029058">
    <property type="entry name" value="AB_hydrolase_fold"/>
</dbReference>
<organism evidence="4 5">
    <name type="scientific">Campylobacter curvus (strain 525.92)</name>
    <dbReference type="NCBI Taxonomy" id="360105"/>
    <lineage>
        <taxon>Bacteria</taxon>
        <taxon>Pseudomonadati</taxon>
        <taxon>Campylobacterota</taxon>
        <taxon>Epsilonproteobacteria</taxon>
        <taxon>Campylobacterales</taxon>
        <taxon>Campylobacteraceae</taxon>
        <taxon>Campylobacter</taxon>
    </lineage>
</organism>
<keyword evidence="5" id="KW-1185">Reference proteome</keyword>
<dbReference type="RefSeq" id="WP_009649857.1">
    <property type="nucleotide sequence ID" value="NC_009715.2"/>
</dbReference>